<dbReference type="EMBL" id="BAAAQD010000025">
    <property type="protein sequence ID" value="GAA1555720.1"/>
    <property type="molecule type" value="Genomic_DNA"/>
</dbReference>
<name>A0ABP4N5A2_9ACTN</name>
<keyword evidence="2" id="KW-1185">Reference proteome</keyword>
<protein>
    <submittedName>
        <fullName evidence="1">Uncharacterized protein</fullName>
    </submittedName>
</protein>
<gene>
    <name evidence="1" type="ORF">GCM10009827_090640</name>
</gene>
<evidence type="ECO:0000313" key="1">
    <source>
        <dbReference type="EMBL" id="GAA1555720.1"/>
    </source>
</evidence>
<proteinExistence type="predicted"/>
<dbReference type="Proteomes" id="UP001501470">
    <property type="component" value="Unassembled WGS sequence"/>
</dbReference>
<sequence>MADRQTRQRAPRRAVMDWQAAACVPTEVTDWQAAACVPMVMMGRRWAPLDVGVGGAVPW</sequence>
<comment type="caution">
    <text evidence="1">The sequence shown here is derived from an EMBL/GenBank/DDBJ whole genome shotgun (WGS) entry which is preliminary data.</text>
</comment>
<accession>A0ABP4N5A2</accession>
<evidence type="ECO:0000313" key="2">
    <source>
        <dbReference type="Proteomes" id="UP001501470"/>
    </source>
</evidence>
<reference evidence="2" key="1">
    <citation type="journal article" date="2019" name="Int. J. Syst. Evol. Microbiol.">
        <title>The Global Catalogue of Microorganisms (GCM) 10K type strain sequencing project: providing services to taxonomists for standard genome sequencing and annotation.</title>
        <authorList>
            <consortium name="The Broad Institute Genomics Platform"/>
            <consortium name="The Broad Institute Genome Sequencing Center for Infectious Disease"/>
            <person name="Wu L."/>
            <person name="Ma J."/>
        </authorList>
    </citation>
    <scope>NUCLEOTIDE SEQUENCE [LARGE SCALE GENOMIC DNA]</scope>
    <source>
        <strain evidence="2">JCM 15933</strain>
    </source>
</reference>
<organism evidence="1 2">
    <name type="scientific">Dactylosporangium maewongense</name>
    <dbReference type="NCBI Taxonomy" id="634393"/>
    <lineage>
        <taxon>Bacteria</taxon>
        <taxon>Bacillati</taxon>
        <taxon>Actinomycetota</taxon>
        <taxon>Actinomycetes</taxon>
        <taxon>Micromonosporales</taxon>
        <taxon>Micromonosporaceae</taxon>
        <taxon>Dactylosporangium</taxon>
    </lineage>
</organism>